<comment type="caution">
    <text evidence="1">The sequence shown here is derived from an EMBL/GenBank/DDBJ whole genome shotgun (WGS) entry which is preliminary data.</text>
</comment>
<evidence type="ECO:0000313" key="1">
    <source>
        <dbReference type="EMBL" id="KAJ3513643.1"/>
    </source>
</evidence>
<dbReference type="Proteomes" id="UP001148629">
    <property type="component" value="Unassembled WGS sequence"/>
</dbReference>
<dbReference type="EMBL" id="JANRMS010003909">
    <property type="protein sequence ID" value="KAJ3513643.1"/>
    <property type="molecule type" value="Genomic_DNA"/>
</dbReference>
<name>A0ACC1RFP0_9HYPO</name>
<keyword evidence="2" id="KW-1185">Reference proteome</keyword>
<organism evidence="1 2">
    <name type="scientific">Fusarium decemcellulare</name>
    <dbReference type="NCBI Taxonomy" id="57161"/>
    <lineage>
        <taxon>Eukaryota</taxon>
        <taxon>Fungi</taxon>
        <taxon>Dikarya</taxon>
        <taxon>Ascomycota</taxon>
        <taxon>Pezizomycotina</taxon>
        <taxon>Sordariomycetes</taxon>
        <taxon>Hypocreomycetidae</taxon>
        <taxon>Hypocreales</taxon>
        <taxon>Nectriaceae</taxon>
        <taxon>Fusarium</taxon>
        <taxon>Fusarium decemcellulare species complex</taxon>
    </lineage>
</organism>
<proteinExistence type="predicted"/>
<evidence type="ECO:0000313" key="2">
    <source>
        <dbReference type="Proteomes" id="UP001148629"/>
    </source>
</evidence>
<gene>
    <name evidence="1" type="ORF">NM208_g15155</name>
</gene>
<sequence>MKAVLFYVTALASGLALAQDSAAGVFPKCSRQCVLSAIKASGGCAETDAACVCKSQNFSNNFSTCVNAACDATDAASMIH</sequence>
<accession>A0ACC1RFP0</accession>
<reference evidence="1" key="1">
    <citation type="submission" date="2022-08" db="EMBL/GenBank/DDBJ databases">
        <title>Genome Sequence of Fusarium decemcellulare.</title>
        <authorList>
            <person name="Buettner E."/>
        </authorList>
    </citation>
    <scope>NUCLEOTIDE SEQUENCE</scope>
    <source>
        <strain evidence="1">Babe19</strain>
    </source>
</reference>
<protein>
    <submittedName>
        <fullName evidence="1">Uncharacterized protein</fullName>
    </submittedName>
</protein>